<keyword evidence="16" id="KW-1185">Reference proteome</keyword>
<comment type="subcellular location">
    <subcellularLocation>
        <location evidence="1">Nucleus</location>
        <location evidence="1">Nucleolus</location>
    </subcellularLocation>
</comment>
<comment type="similarity">
    <text evidence="2">Belongs to the RRN7/TAF1B family.</text>
</comment>
<evidence type="ECO:0000256" key="6">
    <source>
        <dbReference type="ARBA" id="ARBA00022833"/>
    </source>
</evidence>
<evidence type="ECO:0000256" key="2">
    <source>
        <dbReference type="ARBA" id="ARBA00006899"/>
    </source>
</evidence>
<dbReference type="AlphaFoldDB" id="A0A1X7VK71"/>
<dbReference type="Pfam" id="PF11781">
    <property type="entry name" value="Zn_ribbon_RRN7"/>
    <property type="match status" value="1"/>
</dbReference>
<dbReference type="EnsemblMetazoa" id="XM_020008867.1">
    <property type="protein sequence ID" value="XP_019864426.1"/>
    <property type="gene ID" value="LOC109593774"/>
</dbReference>
<evidence type="ECO:0000256" key="7">
    <source>
        <dbReference type="ARBA" id="ARBA00023015"/>
    </source>
</evidence>
<feature type="domain" description="Rrn7/TAF1B C-terminal cyclin" evidence="14">
    <location>
        <begin position="273"/>
        <end position="426"/>
    </location>
</feature>
<evidence type="ECO:0000256" key="4">
    <source>
        <dbReference type="ARBA" id="ARBA00022723"/>
    </source>
</evidence>
<dbReference type="InParanoid" id="A0A1X7VK71"/>
<evidence type="ECO:0000256" key="5">
    <source>
        <dbReference type="ARBA" id="ARBA00022771"/>
    </source>
</evidence>
<evidence type="ECO:0000256" key="1">
    <source>
        <dbReference type="ARBA" id="ARBA00004604"/>
    </source>
</evidence>
<dbReference type="PANTHER" id="PTHR31576">
    <property type="entry name" value="TATA BOX-BINDING PROTEIN-ASSOCIATED FACTOR RNA POLYMERASE I SUBUNIT B"/>
    <property type="match status" value="1"/>
</dbReference>
<feature type="region of interest" description="Disordered" evidence="12">
    <location>
        <begin position="154"/>
        <end position="174"/>
    </location>
</feature>
<dbReference type="OrthoDB" id="10069252at2759"/>
<keyword evidence="8" id="KW-0238">DNA-binding</keyword>
<evidence type="ECO:0000256" key="12">
    <source>
        <dbReference type="SAM" id="MobiDB-lite"/>
    </source>
</evidence>
<keyword evidence="7" id="KW-0805">Transcription regulation</keyword>
<keyword evidence="4" id="KW-0479">Metal-binding</keyword>
<reference evidence="15" key="2">
    <citation type="submission" date="2017-05" db="UniProtKB">
        <authorList>
            <consortium name="EnsemblMetazoa"/>
        </authorList>
    </citation>
    <scope>IDENTIFICATION</scope>
</reference>
<dbReference type="STRING" id="400682.A0A1X7VK71"/>
<keyword evidence="5" id="KW-0863">Zinc-finger</keyword>
<proteinExistence type="inferred from homology"/>
<feature type="domain" description="RRN7-type" evidence="13">
    <location>
        <begin position="4"/>
        <end position="32"/>
    </location>
</feature>
<dbReference type="GO" id="GO:0042790">
    <property type="term" value="P:nucleolar large rRNA transcription by RNA polymerase I"/>
    <property type="evidence" value="ECO:0007669"/>
    <property type="project" value="TreeGrafter"/>
</dbReference>
<evidence type="ECO:0000259" key="14">
    <source>
        <dbReference type="Pfam" id="PF20645"/>
    </source>
</evidence>
<evidence type="ECO:0000259" key="13">
    <source>
        <dbReference type="Pfam" id="PF11781"/>
    </source>
</evidence>
<keyword evidence="6" id="KW-0862">Zinc</keyword>
<dbReference type="GO" id="GO:0001164">
    <property type="term" value="F:RNA polymerase I core promoter sequence-specific DNA binding"/>
    <property type="evidence" value="ECO:0007669"/>
    <property type="project" value="InterPro"/>
</dbReference>
<evidence type="ECO:0000256" key="8">
    <source>
        <dbReference type="ARBA" id="ARBA00023125"/>
    </source>
</evidence>
<dbReference type="PANTHER" id="PTHR31576:SF2">
    <property type="entry name" value="TATA BOX-BINDING PROTEIN-ASSOCIATED FACTOR RNA POLYMERASE I SUBUNIT B"/>
    <property type="match status" value="1"/>
</dbReference>
<dbReference type="EnsemblMetazoa" id="Aqu2.1.40756_001">
    <property type="protein sequence ID" value="Aqu2.1.40756_001"/>
    <property type="gene ID" value="Aqu2.1.40756"/>
</dbReference>
<evidence type="ECO:0000313" key="15">
    <source>
        <dbReference type="EnsemblMetazoa" id="Aqu2.1.40756_001"/>
    </source>
</evidence>
<reference evidence="16" key="1">
    <citation type="journal article" date="2010" name="Nature">
        <title>The Amphimedon queenslandica genome and the evolution of animal complexity.</title>
        <authorList>
            <person name="Srivastava M."/>
            <person name="Simakov O."/>
            <person name="Chapman J."/>
            <person name="Fahey B."/>
            <person name="Gauthier M.E."/>
            <person name="Mitros T."/>
            <person name="Richards G.S."/>
            <person name="Conaco C."/>
            <person name="Dacre M."/>
            <person name="Hellsten U."/>
            <person name="Larroux C."/>
            <person name="Putnam N.H."/>
            <person name="Stanke M."/>
            <person name="Adamska M."/>
            <person name="Darling A."/>
            <person name="Degnan S.M."/>
            <person name="Oakley T.H."/>
            <person name="Plachetzki D.C."/>
            <person name="Zhai Y."/>
            <person name="Adamski M."/>
            <person name="Calcino A."/>
            <person name="Cummins S.F."/>
            <person name="Goodstein D.M."/>
            <person name="Harris C."/>
            <person name="Jackson D.J."/>
            <person name="Leys S.P."/>
            <person name="Shu S."/>
            <person name="Woodcroft B.J."/>
            <person name="Vervoort M."/>
            <person name="Kosik K.S."/>
            <person name="Manning G."/>
            <person name="Degnan B.M."/>
            <person name="Rokhsar D.S."/>
        </authorList>
    </citation>
    <scope>NUCLEOTIDE SEQUENCE [LARGE SCALE GENOMIC DNA]</scope>
</reference>
<name>A0A1X7VK71_AMPQE</name>
<sequence length="593" mass="69708">MDSKEEICPVCGNTSYENQDGHYYCLECGTQSQVMHDEMTEDDPTSIIMYNKLRVRKVPKRSLEDEEDCTLSLYESWQFIYKLYMDRISKEKFCEKDIEACAKLLWFMFLKYLFYNQLSAFNKVDTMEKSCISSSSNISFKSLYRVILKGRRTRGTPKKKREQQEEVEGEDSDEDYYDLSLTDDSSKLDRLFQKSFKIMRNKHAFISKRTLVALLYFSLLYSNNYLPLNDFINLVYEDVIPYYSWHLVLPKALTKRMLTYQRRRIAENHSPLFPKEFSRSLSHVKTSLALQFLPLDVMKMATVLLKKLLLPDSLLTPLKRLLYLYQETTLPNMGPYVLIDVGVIINIIILMKLVYRLDDNYERVQGEQSVSSSEDFDKSKYTYVWEDWVAMVTRERYNKIQTDIKPSQNDLVHLDDMSCYMKSCKEKYFGMFNLDVNTGQLRQGEKGGHFKSLFGNFVAKRRERRRREEATATASVTNKRQLFITIGDRVHTVAEAVVPRWIPLDLNLESLGRSSRLYQPVMIDRSNVLPLEQLSLSQSEQFLIDHCSRTINVPVNILLDRLRVAEAHLTDLLMKSNENINMYMKCKEKTERE</sequence>
<evidence type="ECO:0000256" key="10">
    <source>
        <dbReference type="ARBA" id="ARBA00023242"/>
    </source>
</evidence>
<keyword evidence="10" id="KW-0539">Nucleus</keyword>
<dbReference type="GO" id="GO:0070860">
    <property type="term" value="C:RNA polymerase I core factor complex"/>
    <property type="evidence" value="ECO:0007669"/>
    <property type="project" value="InterPro"/>
</dbReference>
<evidence type="ECO:0000256" key="11">
    <source>
        <dbReference type="ARBA" id="ARBA00032500"/>
    </source>
</evidence>
<dbReference type="InterPro" id="IPR021752">
    <property type="entry name" value="TF_Rrn7_Zf"/>
</dbReference>
<feature type="compositionally biased region" description="Acidic residues" evidence="12">
    <location>
        <begin position="165"/>
        <end position="174"/>
    </location>
</feature>
<dbReference type="GO" id="GO:0005668">
    <property type="term" value="C:RNA polymerase transcription factor SL1 complex"/>
    <property type="evidence" value="ECO:0007669"/>
    <property type="project" value="TreeGrafter"/>
</dbReference>
<protein>
    <recommendedName>
        <fullName evidence="3">TATA box-binding protein-associated factor RNA polymerase I subunit B</fullName>
    </recommendedName>
    <alternativeName>
        <fullName evidence="11">TATA box-binding protein-associated factor 1B</fullName>
    </alternativeName>
</protein>
<keyword evidence="9" id="KW-0804">Transcription</keyword>
<dbReference type="Proteomes" id="UP000007879">
    <property type="component" value="Unassembled WGS sequence"/>
</dbReference>
<dbReference type="InterPro" id="IPR048538">
    <property type="entry name" value="Rrn7_cyclin_C"/>
</dbReference>
<accession>A0A1X7VK71</accession>
<dbReference type="Pfam" id="PF20645">
    <property type="entry name" value="Rrn7_cyclin_C"/>
    <property type="match status" value="1"/>
</dbReference>
<evidence type="ECO:0000256" key="3">
    <source>
        <dbReference type="ARBA" id="ARBA00018994"/>
    </source>
</evidence>
<dbReference type="KEGG" id="aqu:109593774"/>
<dbReference type="GO" id="GO:0008270">
    <property type="term" value="F:zinc ion binding"/>
    <property type="evidence" value="ECO:0007669"/>
    <property type="project" value="UniProtKB-KW"/>
</dbReference>
<gene>
    <name evidence="15" type="primary">109593774</name>
</gene>
<organism evidence="15">
    <name type="scientific">Amphimedon queenslandica</name>
    <name type="common">Sponge</name>
    <dbReference type="NCBI Taxonomy" id="400682"/>
    <lineage>
        <taxon>Eukaryota</taxon>
        <taxon>Metazoa</taxon>
        <taxon>Porifera</taxon>
        <taxon>Demospongiae</taxon>
        <taxon>Heteroscleromorpha</taxon>
        <taxon>Haplosclerida</taxon>
        <taxon>Niphatidae</taxon>
        <taxon>Amphimedon</taxon>
    </lineage>
</organism>
<evidence type="ECO:0000256" key="9">
    <source>
        <dbReference type="ARBA" id="ARBA00023163"/>
    </source>
</evidence>
<dbReference type="InterPro" id="IPR033599">
    <property type="entry name" value="TAF1B/Rrn7"/>
</dbReference>
<evidence type="ECO:0000313" key="16">
    <source>
        <dbReference type="Proteomes" id="UP000007879"/>
    </source>
</evidence>